<evidence type="ECO:0000256" key="3">
    <source>
        <dbReference type="ARBA" id="ARBA00023015"/>
    </source>
</evidence>
<dbReference type="GO" id="GO:0005634">
    <property type="term" value="C:nucleus"/>
    <property type="evidence" value="ECO:0007669"/>
    <property type="project" value="UniProtKB-SubCell"/>
</dbReference>
<dbReference type="Gene3D" id="4.10.240.10">
    <property type="entry name" value="Zn(2)-C6 fungal-type DNA-binding domain"/>
    <property type="match status" value="1"/>
</dbReference>
<feature type="region of interest" description="Disordered" evidence="7">
    <location>
        <begin position="69"/>
        <end position="99"/>
    </location>
</feature>
<keyword evidence="4" id="KW-0238">DNA-binding</keyword>
<dbReference type="InterPro" id="IPR007219">
    <property type="entry name" value="XnlR_reg_dom"/>
</dbReference>
<dbReference type="GO" id="GO:0006351">
    <property type="term" value="P:DNA-templated transcription"/>
    <property type="evidence" value="ECO:0007669"/>
    <property type="project" value="InterPro"/>
</dbReference>
<dbReference type="SMART" id="SM00906">
    <property type="entry name" value="Fungal_trans"/>
    <property type="match status" value="1"/>
</dbReference>
<organism evidence="9 10">
    <name type="scientific">Fusarium mexicanum</name>
    <dbReference type="NCBI Taxonomy" id="751941"/>
    <lineage>
        <taxon>Eukaryota</taxon>
        <taxon>Fungi</taxon>
        <taxon>Dikarya</taxon>
        <taxon>Ascomycota</taxon>
        <taxon>Pezizomycotina</taxon>
        <taxon>Sordariomycetes</taxon>
        <taxon>Hypocreomycetidae</taxon>
        <taxon>Hypocreales</taxon>
        <taxon>Nectriaceae</taxon>
        <taxon>Fusarium</taxon>
        <taxon>Fusarium fujikuroi species complex</taxon>
    </lineage>
</organism>
<evidence type="ECO:0000256" key="2">
    <source>
        <dbReference type="ARBA" id="ARBA00022723"/>
    </source>
</evidence>
<dbReference type="GO" id="GO:0043565">
    <property type="term" value="F:sequence-specific DNA binding"/>
    <property type="evidence" value="ECO:0007669"/>
    <property type="project" value="TreeGrafter"/>
</dbReference>
<comment type="subcellular location">
    <subcellularLocation>
        <location evidence="1">Nucleus</location>
    </subcellularLocation>
</comment>
<dbReference type="CDD" id="cd12148">
    <property type="entry name" value="fungal_TF_MHR"/>
    <property type="match status" value="1"/>
</dbReference>
<feature type="domain" description="Zn(2)-C6 fungal-type" evidence="8">
    <location>
        <begin position="18"/>
        <end position="47"/>
    </location>
</feature>
<name>A0A8H5IUJ2_9HYPO</name>
<dbReference type="InterPro" id="IPR051711">
    <property type="entry name" value="Stress_Response_Reg"/>
</dbReference>
<dbReference type="Pfam" id="PF00172">
    <property type="entry name" value="Zn_clus"/>
    <property type="match status" value="1"/>
</dbReference>
<dbReference type="GO" id="GO:0045944">
    <property type="term" value="P:positive regulation of transcription by RNA polymerase II"/>
    <property type="evidence" value="ECO:0007669"/>
    <property type="project" value="TreeGrafter"/>
</dbReference>
<evidence type="ECO:0000256" key="4">
    <source>
        <dbReference type="ARBA" id="ARBA00023125"/>
    </source>
</evidence>
<dbReference type="PROSITE" id="PS50048">
    <property type="entry name" value="ZN2_CY6_FUNGAL_2"/>
    <property type="match status" value="1"/>
</dbReference>
<evidence type="ECO:0000256" key="6">
    <source>
        <dbReference type="ARBA" id="ARBA00023242"/>
    </source>
</evidence>
<evidence type="ECO:0000256" key="5">
    <source>
        <dbReference type="ARBA" id="ARBA00023163"/>
    </source>
</evidence>
<evidence type="ECO:0000313" key="9">
    <source>
        <dbReference type="EMBL" id="KAF5543314.1"/>
    </source>
</evidence>
<evidence type="ECO:0000313" key="10">
    <source>
        <dbReference type="Proteomes" id="UP000522262"/>
    </source>
</evidence>
<accession>A0A8H5IUJ2</accession>
<keyword evidence="2" id="KW-0479">Metal-binding</keyword>
<proteinExistence type="predicted"/>
<feature type="compositionally biased region" description="Polar residues" evidence="7">
    <location>
        <begin position="83"/>
        <end position="92"/>
    </location>
</feature>
<dbReference type="GO" id="GO:0000981">
    <property type="term" value="F:DNA-binding transcription factor activity, RNA polymerase II-specific"/>
    <property type="evidence" value="ECO:0007669"/>
    <property type="project" value="InterPro"/>
</dbReference>
<dbReference type="PANTHER" id="PTHR47540">
    <property type="entry name" value="THIAMINE REPRESSIBLE GENES REGULATORY PROTEIN THI5"/>
    <property type="match status" value="1"/>
</dbReference>
<dbReference type="PROSITE" id="PS00463">
    <property type="entry name" value="ZN2_CY6_FUNGAL_1"/>
    <property type="match status" value="1"/>
</dbReference>
<dbReference type="EMBL" id="JAAOAM010000153">
    <property type="protein sequence ID" value="KAF5543314.1"/>
    <property type="molecule type" value="Genomic_DNA"/>
</dbReference>
<dbReference type="AlphaFoldDB" id="A0A8H5IUJ2"/>
<sequence length="662" mass="73890">MNTQSTPPPSGKRNKTVACVQCRERKVRCSGTCPCANCTRRSTDCVFEQEDRKVVVSENLLNALKRKAEDWDEAQKQKRNKTSADTSTTNALATDPDPRTIVDDDLPHMTNPLLTPSSKFVVDHQGRKRFLGPSSTWAYSHHVMGMIREYVGQEISLEVPLNHDGVAFNIELPSMKQTHPAVNIEGLPSLDYALYLTNTVKFHIVQTYHLFDEQKFMPSLHSLYSDGPLQVTAGNRMWYVQYFLIMALGKGLLTRGMSKAGSPGNEYFMKAMELFPDTYGLYIDPILSIEVCCGLALYLQAVDHRNSAYVYLGMGLRIALSQGLHRDIAGESSDDPEVKRYRNAWWTLYILDRKFSSLMGAPSSIQDSDISVPIPGDQTIPRRSSSLEMHIKLSKLKTKVLNTIYGIDGKLDVSFPKNTMAILRELAALGAELNSAPDLKLDNQSPLSRVSATLNLCYHQESHCIVLATRPLLMCILRDKLEMSRHDNNANCEIAEPVKALVRTCYDSAHKSLRILTTLQSQDLLELFLPFDLDHAFSAGFVLALISAIQPFPDAASESSFESTRNILDALIAGGNLPAQFRRQELERLHDMLHLIEQRDIMPRLQDEETGRNSVLGEQGISPNEILNVASLLDGHTNLGADLDDVNGWLWEVTAFGGLPPV</sequence>
<dbReference type="SMART" id="SM00066">
    <property type="entry name" value="GAL4"/>
    <property type="match status" value="1"/>
</dbReference>
<reference evidence="9 10" key="1">
    <citation type="submission" date="2020-05" db="EMBL/GenBank/DDBJ databases">
        <title>Identification and distribution of gene clusters putatively required for synthesis of sphingolipid metabolism inhibitors in phylogenetically diverse species of the filamentous fungus Fusarium.</title>
        <authorList>
            <person name="Kim H.-S."/>
            <person name="Busman M."/>
            <person name="Brown D.W."/>
            <person name="Divon H."/>
            <person name="Uhlig S."/>
            <person name="Proctor R.H."/>
        </authorList>
    </citation>
    <scope>NUCLEOTIDE SEQUENCE [LARGE SCALE GENOMIC DNA]</scope>
    <source>
        <strain evidence="9 10">NRRL 53147</strain>
    </source>
</reference>
<protein>
    <submittedName>
        <fullName evidence="9">Transcriptional regulatory</fullName>
    </submittedName>
</protein>
<keyword evidence="6" id="KW-0539">Nucleus</keyword>
<dbReference type="InterPro" id="IPR036864">
    <property type="entry name" value="Zn2-C6_fun-type_DNA-bd_sf"/>
</dbReference>
<keyword evidence="10" id="KW-1185">Reference proteome</keyword>
<keyword evidence="5" id="KW-0804">Transcription</keyword>
<dbReference type="PANTHER" id="PTHR47540:SF6">
    <property type="entry name" value="ZN(II)2CYS6 TRANSCRIPTION FACTOR (EUROFUNG)"/>
    <property type="match status" value="1"/>
</dbReference>
<dbReference type="GO" id="GO:0008270">
    <property type="term" value="F:zinc ion binding"/>
    <property type="evidence" value="ECO:0007669"/>
    <property type="project" value="InterPro"/>
</dbReference>
<evidence type="ECO:0000256" key="7">
    <source>
        <dbReference type="SAM" id="MobiDB-lite"/>
    </source>
</evidence>
<dbReference type="Proteomes" id="UP000522262">
    <property type="component" value="Unassembled WGS sequence"/>
</dbReference>
<evidence type="ECO:0000259" key="8">
    <source>
        <dbReference type="PROSITE" id="PS50048"/>
    </source>
</evidence>
<dbReference type="InterPro" id="IPR001138">
    <property type="entry name" value="Zn2Cys6_DnaBD"/>
</dbReference>
<dbReference type="CDD" id="cd00067">
    <property type="entry name" value="GAL4"/>
    <property type="match status" value="1"/>
</dbReference>
<keyword evidence="3" id="KW-0805">Transcription regulation</keyword>
<dbReference type="SUPFAM" id="SSF57701">
    <property type="entry name" value="Zn2/Cys6 DNA-binding domain"/>
    <property type="match status" value="1"/>
</dbReference>
<comment type="caution">
    <text evidence="9">The sequence shown here is derived from an EMBL/GenBank/DDBJ whole genome shotgun (WGS) entry which is preliminary data.</text>
</comment>
<gene>
    <name evidence="9" type="ORF">FMEXI_7094</name>
</gene>
<evidence type="ECO:0000256" key="1">
    <source>
        <dbReference type="ARBA" id="ARBA00004123"/>
    </source>
</evidence>
<dbReference type="Pfam" id="PF04082">
    <property type="entry name" value="Fungal_trans"/>
    <property type="match status" value="1"/>
</dbReference>